<dbReference type="Gene3D" id="1.20.120.450">
    <property type="entry name" value="dinb family like domain"/>
    <property type="match status" value="1"/>
</dbReference>
<comment type="caution">
    <text evidence="1">The sequence shown here is derived from an EMBL/GenBank/DDBJ whole genome shotgun (WGS) entry which is preliminary data.</text>
</comment>
<dbReference type="SUPFAM" id="SSF109854">
    <property type="entry name" value="DinB/YfiT-like putative metalloenzymes"/>
    <property type="match status" value="1"/>
</dbReference>
<accession>A0ABV5GRP2</accession>
<proteinExistence type="predicted"/>
<evidence type="ECO:0000313" key="1">
    <source>
        <dbReference type="EMBL" id="MFB9097540.1"/>
    </source>
</evidence>
<dbReference type="InterPro" id="IPR034660">
    <property type="entry name" value="DinB/YfiT-like"/>
</dbReference>
<dbReference type="EMBL" id="JBHMEY010000059">
    <property type="protein sequence ID" value="MFB9097540.1"/>
    <property type="molecule type" value="Genomic_DNA"/>
</dbReference>
<organism evidence="1 2">
    <name type="scientific">Flavobacterium jumunjinense</name>
    <dbReference type="NCBI Taxonomy" id="998845"/>
    <lineage>
        <taxon>Bacteria</taxon>
        <taxon>Pseudomonadati</taxon>
        <taxon>Bacteroidota</taxon>
        <taxon>Flavobacteriia</taxon>
        <taxon>Flavobacteriales</taxon>
        <taxon>Flavobacteriaceae</taxon>
        <taxon>Flavobacterium</taxon>
    </lineage>
</organism>
<reference evidence="1 2" key="1">
    <citation type="submission" date="2024-09" db="EMBL/GenBank/DDBJ databases">
        <authorList>
            <person name="Sun Q."/>
            <person name="Mori K."/>
        </authorList>
    </citation>
    <scope>NUCLEOTIDE SEQUENCE [LARGE SCALE GENOMIC DNA]</scope>
    <source>
        <strain evidence="1 2">CECT 7955</strain>
    </source>
</reference>
<sequence>MKTNKMNKHKIVLLLLLFVVNMISSQEIKEISKEWVSFTRTIPLKTKVKRKFIVEASAKVVEDNNMAWSGIWARVDNKDNKRGFFDNMQDRPIIISEWQSYIIEGTFDSNSEKLAFGGICSYSGQFFFDNFKVYLENDKGEFELVELSNADFEQEIKDNNVQHWSFGISKRENARVKGFDASSSDDKVSGKYSLLIEGKDIVPEYTSTIGSDEGTSPQIEAMISMLEDLKRRVENQVKYMSQYELDYLHDEDANRIGSLIMHLAAAEKYYQVLTFENRGFTEEEKKIWQVPFDLDQGGRDEIRGQDAQYYLDIYNAVRAKTIEELKKRDDAWFKKVQNRFGYSNHYCWFHVMEHQSSHLGQILFLKKRIPPEPEKIEFKQQIKN</sequence>
<dbReference type="Gene3D" id="2.60.120.260">
    <property type="entry name" value="Galactose-binding domain-like"/>
    <property type="match status" value="1"/>
</dbReference>
<dbReference type="Proteomes" id="UP001589607">
    <property type="component" value="Unassembled WGS sequence"/>
</dbReference>
<dbReference type="Pfam" id="PF04978">
    <property type="entry name" value="MST"/>
    <property type="match status" value="1"/>
</dbReference>
<protein>
    <submittedName>
        <fullName evidence="1">DinB family protein</fullName>
    </submittedName>
</protein>
<name>A0ABV5GRP2_9FLAO</name>
<dbReference type="InterPro" id="IPR007061">
    <property type="entry name" value="MST-like"/>
</dbReference>
<evidence type="ECO:0000313" key="2">
    <source>
        <dbReference type="Proteomes" id="UP001589607"/>
    </source>
</evidence>
<keyword evidence="2" id="KW-1185">Reference proteome</keyword>
<gene>
    <name evidence="1" type="ORF">ACFFVF_13540</name>
</gene>